<organism evidence="1 2">
    <name type="scientific">Actinomycetospora succinea</name>
    <dbReference type="NCBI Taxonomy" id="663603"/>
    <lineage>
        <taxon>Bacteria</taxon>
        <taxon>Bacillati</taxon>
        <taxon>Actinomycetota</taxon>
        <taxon>Actinomycetes</taxon>
        <taxon>Pseudonocardiales</taxon>
        <taxon>Pseudonocardiaceae</taxon>
        <taxon>Actinomycetospora</taxon>
    </lineage>
</organism>
<protein>
    <submittedName>
        <fullName evidence="1">Uncharacterized protein</fullName>
    </submittedName>
</protein>
<reference evidence="1 2" key="1">
    <citation type="submission" date="2019-03" db="EMBL/GenBank/DDBJ databases">
        <title>Genomic Encyclopedia of Type Strains, Phase IV (KMG-IV): sequencing the most valuable type-strain genomes for metagenomic binning, comparative biology and taxonomic classification.</title>
        <authorList>
            <person name="Goeker M."/>
        </authorList>
    </citation>
    <scope>NUCLEOTIDE SEQUENCE [LARGE SCALE GENOMIC DNA]</scope>
    <source>
        <strain evidence="1 2">DSM 45775</strain>
    </source>
</reference>
<gene>
    <name evidence="1" type="ORF">EV188_10179</name>
</gene>
<dbReference type="OrthoDB" id="9918877at2"/>
<name>A0A4R6VM28_9PSEU</name>
<dbReference type="RefSeq" id="WP_133824288.1">
    <property type="nucleotide sequence ID" value="NZ_BAABHR010000015.1"/>
</dbReference>
<dbReference type="Proteomes" id="UP000295705">
    <property type="component" value="Unassembled WGS sequence"/>
</dbReference>
<sequence length="92" mass="10247">MHDVPATDPEGLPVEARTTRPAALGDHLVWHQEMICPGERCRGRVRAFPPGALVDDGRRERRHCPECGTGVVAPAFYLDGTQARRRPDTRHP</sequence>
<evidence type="ECO:0000313" key="1">
    <source>
        <dbReference type="EMBL" id="TDQ64832.1"/>
    </source>
</evidence>
<comment type="caution">
    <text evidence="1">The sequence shown here is derived from an EMBL/GenBank/DDBJ whole genome shotgun (WGS) entry which is preliminary data.</text>
</comment>
<keyword evidence="2" id="KW-1185">Reference proteome</keyword>
<dbReference type="EMBL" id="SNYO01000001">
    <property type="protein sequence ID" value="TDQ64832.1"/>
    <property type="molecule type" value="Genomic_DNA"/>
</dbReference>
<accession>A0A4R6VM28</accession>
<proteinExistence type="predicted"/>
<evidence type="ECO:0000313" key="2">
    <source>
        <dbReference type="Proteomes" id="UP000295705"/>
    </source>
</evidence>
<dbReference type="AlphaFoldDB" id="A0A4R6VM28"/>